<dbReference type="PANTHER" id="PTHR33933:SF1">
    <property type="entry name" value="PROTEIN ADENYLYLTRANSFERASE MNTA-RELATED"/>
    <property type="match status" value="1"/>
</dbReference>
<name>R4KLM2_9FIRM</name>
<dbReference type="HOGENOM" id="CLU_131320_0_0_9"/>
<dbReference type="CDD" id="cd05403">
    <property type="entry name" value="NT_KNTase_like"/>
    <property type="match status" value="1"/>
</dbReference>
<dbReference type="InterPro" id="IPR043519">
    <property type="entry name" value="NT_sf"/>
</dbReference>
<dbReference type="AlphaFoldDB" id="R4KLM2"/>
<dbReference type="Pfam" id="PF01909">
    <property type="entry name" value="NTP_transf_2"/>
    <property type="match status" value="1"/>
</dbReference>
<dbReference type="STRING" id="767817.Desgi_0976"/>
<dbReference type="InterPro" id="IPR052548">
    <property type="entry name" value="Type_VII_TA_antitoxin"/>
</dbReference>
<dbReference type="Gene3D" id="3.30.460.10">
    <property type="entry name" value="Beta Polymerase, domain 2"/>
    <property type="match status" value="1"/>
</dbReference>
<dbReference type="InterPro" id="IPR002934">
    <property type="entry name" value="Polymerase_NTP_transf_dom"/>
</dbReference>
<evidence type="ECO:0000259" key="1">
    <source>
        <dbReference type="Pfam" id="PF01909"/>
    </source>
</evidence>
<dbReference type="EMBL" id="CP003273">
    <property type="protein sequence ID" value="AGL00516.1"/>
    <property type="molecule type" value="Genomic_DNA"/>
</dbReference>
<proteinExistence type="predicted"/>
<dbReference type="eggNOG" id="COG1708">
    <property type="taxonomic scope" value="Bacteria"/>
</dbReference>
<dbReference type="GO" id="GO:0016779">
    <property type="term" value="F:nucleotidyltransferase activity"/>
    <property type="evidence" value="ECO:0007669"/>
    <property type="project" value="InterPro"/>
</dbReference>
<dbReference type="PANTHER" id="PTHR33933">
    <property type="entry name" value="NUCLEOTIDYLTRANSFERASE"/>
    <property type="match status" value="1"/>
</dbReference>
<feature type="domain" description="Polymerase nucleotidyl transferase" evidence="1">
    <location>
        <begin position="22"/>
        <end position="73"/>
    </location>
</feature>
<keyword evidence="3" id="KW-1185">Reference proteome</keyword>
<dbReference type="KEGG" id="dgi:Desgi_0976"/>
<gene>
    <name evidence="2" type="ORF">Desgi_0976</name>
</gene>
<evidence type="ECO:0000313" key="3">
    <source>
        <dbReference type="Proteomes" id="UP000013520"/>
    </source>
</evidence>
<accession>R4KLM2</accession>
<sequence>MHRQYIIAVLNEVVNYYGDSLVGCAVFGSYARGDNRKNSDLDLLIILTSAPGFSRRLGDFVENVEMKHEKLAQTLYEQKDVFIELSPYILTREEALKVHPIYFDLIEHNYVIYDPENMIDRIINSAANLLEKSGARKSRTNNTWEWDTGKMGFLGGMDL</sequence>
<keyword evidence="2" id="KW-0808">Transferase</keyword>
<dbReference type="Proteomes" id="UP000013520">
    <property type="component" value="Chromosome"/>
</dbReference>
<evidence type="ECO:0000313" key="2">
    <source>
        <dbReference type="EMBL" id="AGL00516.1"/>
    </source>
</evidence>
<protein>
    <submittedName>
        <fullName evidence="2">Putative nucleotidyltransferase</fullName>
    </submittedName>
</protein>
<reference evidence="2 3" key="1">
    <citation type="submission" date="2012-01" db="EMBL/GenBank/DDBJ databases">
        <title>Complete sequence of Desulfotomaculum gibsoniae DSM 7213.</title>
        <authorList>
            <consortium name="US DOE Joint Genome Institute"/>
            <person name="Lucas S."/>
            <person name="Han J."/>
            <person name="Lapidus A."/>
            <person name="Cheng J.-F."/>
            <person name="Goodwin L."/>
            <person name="Pitluck S."/>
            <person name="Peters L."/>
            <person name="Ovchinnikova G."/>
            <person name="Teshima H."/>
            <person name="Detter J.C."/>
            <person name="Han C."/>
            <person name="Tapia R."/>
            <person name="Land M."/>
            <person name="Hauser L."/>
            <person name="Kyrpides N."/>
            <person name="Ivanova N."/>
            <person name="Pagani I."/>
            <person name="Parshina S."/>
            <person name="Plugge C."/>
            <person name="Muyzer G."/>
            <person name="Kuever J."/>
            <person name="Ivanova A."/>
            <person name="Nazina T."/>
            <person name="Klenk H.-P."/>
            <person name="Brambilla E."/>
            <person name="Spring S."/>
            <person name="Stams A.F."/>
            <person name="Woyke T."/>
        </authorList>
    </citation>
    <scope>NUCLEOTIDE SEQUENCE [LARGE SCALE GENOMIC DNA]</scope>
    <source>
        <strain evidence="2 3">DSM 7213</strain>
    </source>
</reference>
<dbReference type="SUPFAM" id="SSF81301">
    <property type="entry name" value="Nucleotidyltransferase"/>
    <property type="match status" value="1"/>
</dbReference>
<organism evidence="2 3">
    <name type="scientific">Desulfoscipio gibsoniae DSM 7213</name>
    <dbReference type="NCBI Taxonomy" id="767817"/>
    <lineage>
        <taxon>Bacteria</taxon>
        <taxon>Bacillati</taxon>
        <taxon>Bacillota</taxon>
        <taxon>Clostridia</taxon>
        <taxon>Eubacteriales</taxon>
        <taxon>Desulfallaceae</taxon>
        <taxon>Desulfoscipio</taxon>
    </lineage>
</organism>